<keyword evidence="1" id="KW-1277">Toxin-antitoxin system</keyword>
<proteinExistence type="predicted"/>
<dbReference type="EMBL" id="CP064788">
    <property type="protein sequence ID" value="QSG08770.1"/>
    <property type="molecule type" value="Genomic_DNA"/>
</dbReference>
<name>A0A897N2Y8_9EURY</name>
<protein>
    <recommendedName>
        <fullName evidence="5">Antitoxin</fullName>
    </recommendedName>
</protein>
<organism evidence="3 4">
    <name type="scientific">Halapricum desulfuricans</name>
    <dbReference type="NCBI Taxonomy" id="2841257"/>
    <lineage>
        <taxon>Archaea</taxon>
        <taxon>Methanobacteriati</taxon>
        <taxon>Methanobacteriota</taxon>
        <taxon>Stenosarchaea group</taxon>
        <taxon>Halobacteria</taxon>
        <taxon>Halobacteriales</taxon>
        <taxon>Haloarculaceae</taxon>
        <taxon>Halapricum</taxon>
    </lineage>
</organism>
<evidence type="ECO:0000313" key="4">
    <source>
        <dbReference type="Proteomes" id="UP000662973"/>
    </source>
</evidence>
<evidence type="ECO:0000256" key="1">
    <source>
        <dbReference type="ARBA" id="ARBA00022649"/>
    </source>
</evidence>
<gene>
    <name evidence="3" type="ORF">HSR122_1374</name>
</gene>
<evidence type="ECO:0000313" key="3">
    <source>
        <dbReference type="EMBL" id="QSG08770.1"/>
    </source>
</evidence>
<dbReference type="GeneID" id="68852009"/>
<keyword evidence="4" id="KW-1185">Reference proteome</keyword>
<keyword evidence="2" id="KW-0175">Coiled coil</keyword>
<evidence type="ECO:0008006" key="5">
    <source>
        <dbReference type="Google" id="ProtNLM"/>
    </source>
</evidence>
<sequence>MESTIRVSDTTKELLSRLKQENETYDELLARLARESDTMNPGVWDEEQADAAREVLQQSRRSFERDR</sequence>
<reference evidence="3 4" key="1">
    <citation type="submission" date="2020-11" db="EMBL/GenBank/DDBJ databases">
        <title>Carbohydrate-dependent, anaerobic sulfur respiration: A novel catabolism in halophilic archaea.</title>
        <authorList>
            <person name="Sorokin D.Y."/>
            <person name="Messina E."/>
            <person name="Smedile F."/>
            <person name="La Cono V."/>
            <person name="Hallsworth J.E."/>
            <person name="Yakimov M.M."/>
        </authorList>
    </citation>
    <scope>NUCLEOTIDE SEQUENCE [LARGE SCALE GENOMIC DNA]</scope>
    <source>
        <strain evidence="3 4">HSR12-2</strain>
    </source>
</reference>
<dbReference type="RefSeq" id="WP_229111992.1">
    <property type="nucleotide sequence ID" value="NZ_CP064788.1"/>
</dbReference>
<dbReference type="AlphaFoldDB" id="A0A897N2Y8"/>
<evidence type="ECO:0000256" key="2">
    <source>
        <dbReference type="SAM" id="Coils"/>
    </source>
</evidence>
<accession>A0A897N2Y8</accession>
<dbReference type="Pfam" id="PF02697">
    <property type="entry name" value="VAPB_antitox"/>
    <property type="match status" value="1"/>
</dbReference>
<dbReference type="Proteomes" id="UP000662973">
    <property type="component" value="Chromosome"/>
</dbReference>
<feature type="coiled-coil region" evidence="2">
    <location>
        <begin position="11"/>
        <end position="38"/>
    </location>
</feature>
<dbReference type="KEGG" id="hds:HSR122_1374"/>
<dbReference type="InterPro" id="IPR003847">
    <property type="entry name" value="Put_antitoxin"/>
</dbReference>